<evidence type="ECO:0000313" key="1">
    <source>
        <dbReference type="EMBL" id="CAG8760427.1"/>
    </source>
</evidence>
<organism evidence="1 2">
    <name type="scientific">Cetraspora pellucida</name>
    <dbReference type="NCBI Taxonomy" id="1433469"/>
    <lineage>
        <taxon>Eukaryota</taxon>
        <taxon>Fungi</taxon>
        <taxon>Fungi incertae sedis</taxon>
        <taxon>Mucoromycota</taxon>
        <taxon>Glomeromycotina</taxon>
        <taxon>Glomeromycetes</taxon>
        <taxon>Diversisporales</taxon>
        <taxon>Gigasporaceae</taxon>
        <taxon>Cetraspora</taxon>
    </lineage>
</organism>
<accession>A0ACA9QSR4</accession>
<proteinExistence type="predicted"/>
<protein>
    <submittedName>
        <fullName evidence="1">1323_t:CDS:1</fullName>
    </submittedName>
</protein>
<dbReference type="EMBL" id="CAJVPW010047976">
    <property type="protein sequence ID" value="CAG8760427.1"/>
    <property type="molecule type" value="Genomic_DNA"/>
</dbReference>
<feature type="non-terminal residue" evidence="1">
    <location>
        <position position="65"/>
    </location>
</feature>
<evidence type="ECO:0000313" key="2">
    <source>
        <dbReference type="Proteomes" id="UP000789366"/>
    </source>
</evidence>
<reference evidence="1" key="1">
    <citation type="submission" date="2021-06" db="EMBL/GenBank/DDBJ databases">
        <authorList>
            <person name="Kallberg Y."/>
            <person name="Tangrot J."/>
            <person name="Rosling A."/>
        </authorList>
    </citation>
    <scope>NUCLEOTIDE SEQUENCE</scope>
    <source>
        <strain evidence="1">28 12/20/2015</strain>
    </source>
</reference>
<dbReference type="Proteomes" id="UP000789366">
    <property type="component" value="Unassembled WGS sequence"/>
</dbReference>
<comment type="caution">
    <text evidence="1">The sequence shown here is derived from an EMBL/GenBank/DDBJ whole genome shotgun (WGS) entry which is preliminary data.</text>
</comment>
<sequence length="65" mass="7554">MVNRKKYRCANCRRLKDMIRFPLKNIGELDRQGKLLCHVCRLRSKPLAQTPVVQLKKGTSAIVEM</sequence>
<gene>
    <name evidence="1" type="ORF">SPELUC_LOCUS15091</name>
</gene>
<keyword evidence="2" id="KW-1185">Reference proteome</keyword>
<name>A0ACA9QSR4_9GLOM</name>